<name>A0A1H0ZDM4_9MICC</name>
<dbReference type="Pfam" id="PF17900">
    <property type="entry name" value="Peptidase_M1_N"/>
    <property type="match status" value="1"/>
</dbReference>
<dbReference type="PANTHER" id="PTHR11533">
    <property type="entry name" value="PROTEASE M1 ZINC METALLOPROTEASE"/>
    <property type="match status" value="1"/>
</dbReference>
<dbReference type="Pfam" id="PF01433">
    <property type="entry name" value="Peptidase_M1"/>
    <property type="match status" value="1"/>
</dbReference>
<dbReference type="Pfam" id="PF20773">
    <property type="entry name" value="InhA-like_MAM"/>
    <property type="match status" value="1"/>
</dbReference>
<dbReference type="InterPro" id="IPR042097">
    <property type="entry name" value="Aminopeptidase_N-like_N_sf"/>
</dbReference>
<organism evidence="4 5">
    <name type="scientific">Crystallibacter crystallopoietes</name>
    <dbReference type="NCBI Taxonomy" id="37928"/>
    <lineage>
        <taxon>Bacteria</taxon>
        <taxon>Bacillati</taxon>
        <taxon>Actinomycetota</taxon>
        <taxon>Actinomycetes</taxon>
        <taxon>Micrococcales</taxon>
        <taxon>Micrococcaceae</taxon>
        <taxon>Crystallibacter</taxon>
    </lineage>
</organism>
<keyword evidence="5" id="KW-1185">Reference proteome</keyword>
<dbReference type="InterPro" id="IPR027268">
    <property type="entry name" value="Peptidase_M4/M1_CTD_sf"/>
</dbReference>
<dbReference type="Gene3D" id="2.60.40.1730">
    <property type="entry name" value="tricorn interacting facor f3 domain"/>
    <property type="match status" value="1"/>
</dbReference>
<dbReference type="OrthoDB" id="100605at2"/>
<dbReference type="InterPro" id="IPR045357">
    <property type="entry name" value="Aminopeptidase_N-like_N"/>
</dbReference>
<evidence type="ECO:0000256" key="1">
    <source>
        <dbReference type="SAM" id="MobiDB-lite"/>
    </source>
</evidence>
<dbReference type="InterPro" id="IPR050344">
    <property type="entry name" value="Peptidase_M1_aminopeptidases"/>
</dbReference>
<feature type="domain" description="Aminopeptidase N-like N-terminal" evidence="3">
    <location>
        <begin position="76"/>
        <end position="246"/>
    </location>
</feature>
<dbReference type="InterPro" id="IPR014782">
    <property type="entry name" value="Peptidase_M1_dom"/>
</dbReference>
<feature type="region of interest" description="Disordered" evidence="1">
    <location>
        <begin position="454"/>
        <end position="474"/>
    </location>
</feature>
<accession>A0A1H0ZDM4</accession>
<dbReference type="SUPFAM" id="SSF55486">
    <property type="entry name" value="Metalloproteases ('zincins'), catalytic domain"/>
    <property type="match status" value="1"/>
</dbReference>
<dbReference type="GO" id="GO:0008237">
    <property type="term" value="F:metallopeptidase activity"/>
    <property type="evidence" value="ECO:0007669"/>
    <property type="project" value="InterPro"/>
</dbReference>
<dbReference type="SUPFAM" id="SSF63737">
    <property type="entry name" value="Leukotriene A4 hydrolase N-terminal domain"/>
    <property type="match status" value="1"/>
</dbReference>
<evidence type="ECO:0000259" key="2">
    <source>
        <dbReference type="Pfam" id="PF01433"/>
    </source>
</evidence>
<dbReference type="GO" id="GO:0008270">
    <property type="term" value="F:zinc ion binding"/>
    <property type="evidence" value="ECO:0007669"/>
    <property type="project" value="InterPro"/>
</dbReference>
<proteinExistence type="predicted"/>
<dbReference type="AlphaFoldDB" id="A0A1H0ZDM4"/>
<feature type="domain" description="Peptidase M1 membrane alanine aminopeptidase" evidence="2">
    <location>
        <begin position="547"/>
        <end position="689"/>
    </location>
</feature>
<evidence type="ECO:0000259" key="3">
    <source>
        <dbReference type="Pfam" id="PF17900"/>
    </source>
</evidence>
<dbReference type="STRING" id="37928.SAMN04489742_0293"/>
<dbReference type="Gene3D" id="1.10.390.10">
    <property type="entry name" value="Neutral Protease Domain 2"/>
    <property type="match status" value="1"/>
</dbReference>
<protein>
    <submittedName>
        <fullName evidence="4">Immune inhibitor A peptidase M6</fullName>
    </submittedName>
</protein>
<dbReference type="Proteomes" id="UP000181917">
    <property type="component" value="Unassembled WGS sequence"/>
</dbReference>
<evidence type="ECO:0000313" key="5">
    <source>
        <dbReference type="Proteomes" id="UP000181917"/>
    </source>
</evidence>
<gene>
    <name evidence="4" type="ORF">SAMN04489742_0293</name>
</gene>
<dbReference type="PANTHER" id="PTHR11533:SF297">
    <property type="entry name" value="AMINOPEPTIDASE N"/>
    <property type="match status" value="1"/>
</dbReference>
<dbReference type="RefSeq" id="WP_083339487.1">
    <property type="nucleotide sequence ID" value="NZ_CP018863.1"/>
</dbReference>
<evidence type="ECO:0000313" key="4">
    <source>
        <dbReference type="EMBL" id="SDQ25595.1"/>
    </source>
</evidence>
<reference evidence="4 5" key="1">
    <citation type="submission" date="2016-10" db="EMBL/GenBank/DDBJ databases">
        <authorList>
            <person name="de Groot N.N."/>
        </authorList>
    </citation>
    <scope>NUCLEOTIDE SEQUENCE [LARGE SCALE GENOMIC DNA]</scope>
    <source>
        <strain evidence="4 5">DSM 20117</strain>
    </source>
</reference>
<sequence>MSNRSWSGTEPTGPAVWRRTGIAVALAASLAAGLAVLPGTAALAAPDPRLFEAQPGAASVGDKYFPQAGNGGYDVKHYQLDLSYHPPTDKLDGVATISARAAQDLSAFNLDLRGLSVESVEVNGLSAYWSVPEDGELKVRSPQNIREGDKFSVVVKYSGVPKTIKEPGLAGFIHTETGATVTGHPLTAPTWFPSNNHPRDKATFTYNISVPDGWEALANGALKGKKSKGGRTTWTWEAKEQLPAYLASMSVGEFEIDSYAKDGIDYWDALDPELKSVITPRNGNGLAWSHTSDSSYKRLSRTISIPNDGAELSFWLERDTEPGWDFAFVEARTAGAEDWTTLKDTTGHATDDTGLACPAWHEVHPFLKHYQTDDGEGGCTAEGTSGKWWAASGTSDGWEKWEFDLSAYKGTDVELSITYASDINGQRDGVLIEDIIVSTDEGTTSFENDRNRDRLEGWTIPGAPEGSPGNEDDWEAGVSTPVSIGARVEKGLARQPEIIGFLADNFGDYPAEAAGGVVSGIDGLGFALESQSRPTYSEDWFYDPASADSMMVHELAHQWFGGSLSIASWRDAWLADGFATYAQWLWNEEQDLGKAQDAFEFYGGIPADDPFWDLRISDPGAERVFDASVQARGAMVLHALREELGDDTFFGLLKSWSTGKAGKVVSTKQFIQFAQEYSGQDLTELFDTWLFTPGKPGAL</sequence>
<dbReference type="EMBL" id="FNKH01000002">
    <property type="protein sequence ID" value="SDQ25595.1"/>
    <property type="molecule type" value="Genomic_DNA"/>
</dbReference>